<reference evidence="1 2" key="1">
    <citation type="submission" date="2016-11" db="EMBL/GenBank/DDBJ databases">
        <authorList>
            <person name="Jaros S."/>
            <person name="Januszkiewicz K."/>
            <person name="Wedrychowicz H."/>
        </authorList>
    </citation>
    <scope>NUCLEOTIDE SEQUENCE [LARGE SCALE GENOMIC DNA]</scope>
    <source>
        <strain evidence="1 2">Y1</strain>
    </source>
</reference>
<dbReference type="RefSeq" id="WP_072950338.1">
    <property type="nucleotide sequence ID" value="NZ_FRCT01000005.1"/>
</dbReference>
<proteinExistence type="predicted"/>
<dbReference type="AlphaFoldDB" id="A0A1M7JCB4"/>
<dbReference type="Proteomes" id="UP000184394">
    <property type="component" value="Unassembled WGS sequence"/>
</dbReference>
<accession>A0A1M7JCB4</accession>
<protein>
    <submittedName>
        <fullName evidence="1">Uncharacterized protein</fullName>
    </submittedName>
</protein>
<name>A0A1M7JCB4_RUMFL</name>
<dbReference type="EMBL" id="FRCT01000005">
    <property type="protein sequence ID" value="SHM50147.1"/>
    <property type="molecule type" value="Genomic_DNA"/>
</dbReference>
<sequence>MGLTEVRELYIDYINQVQKLEKEKKPGDGLFGMGKKISDDPCHEAFADKLDAILKEIEASGPSSEEAADVLEYIYHAQAEYISFTSAYWIMNAVHGLTLGLIRFLDSKDAEKLCEIYDREVPRRKRFPVQKKVASALNKK</sequence>
<gene>
    <name evidence="1" type="ORF">SAMN04487860_105239</name>
</gene>
<dbReference type="OrthoDB" id="1821857at2"/>
<evidence type="ECO:0000313" key="2">
    <source>
        <dbReference type="Proteomes" id="UP000184394"/>
    </source>
</evidence>
<evidence type="ECO:0000313" key="1">
    <source>
        <dbReference type="EMBL" id="SHM50147.1"/>
    </source>
</evidence>
<organism evidence="1 2">
    <name type="scientific">Ruminococcus flavefaciens</name>
    <dbReference type="NCBI Taxonomy" id="1265"/>
    <lineage>
        <taxon>Bacteria</taxon>
        <taxon>Bacillati</taxon>
        <taxon>Bacillota</taxon>
        <taxon>Clostridia</taxon>
        <taxon>Eubacteriales</taxon>
        <taxon>Oscillospiraceae</taxon>
        <taxon>Ruminococcus</taxon>
    </lineage>
</organism>